<dbReference type="Proteomes" id="UP001243330">
    <property type="component" value="Unassembled WGS sequence"/>
</dbReference>
<proteinExistence type="predicted"/>
<gene>
    <name evidence="2" type="ORF">CCHR01_18558</name>
</gene>
<reference evidence="2" key="1">
    <citation type="submission" date="2023-01" db="EMBL/GenBank/DDBJ databases">
        <title>Colletotrichum chrysophilum M932 genome sequence.</title>
        <authorList>
            <person name="Baroncelli R."/>
        </authorList>
    </citation>
    <scope>NUCLEOTIDE SEQUENCE</scope>
    <source>
        <strain evidence="2">M932</strain>
    </source>
</reference>
<protein>
    <submittedName>
        <fullName evidence="2">Uncharacterized protein</fullName>
    </submittedName>
</protein>
<organism evidence="2 3">
    <name type="scientific">Colletotrichum chrysophilum</name>
    <dbReference type="NCBI Taxonomy" id="1836956"/>
    <lineage>
        <taxon>Eukaryota</taxon>
        <taxon>Fungi</taxon>
        <taxon>Dikarya</taxon>
        <taxon>Ascomycota</taxon>
        <taxon>Pezizomycotina</taxon>
        <taxon>Sordariomycetes</taxon>
        <taxon>Hypocreomycetidae</taxon>
        <taxon>Glomerellales</taxon>
        <taxon>Glomerellaceae</taxon>
        <taxon>Colletotrichum</taxon>
        <taxon>Colletotrichum gloeosporioides species complex</taxon>
    </lineage>
</organism>
<evidence type="ECO:0000313" key="2">
    <source>
        <dbReference type="EMBL" id="KAK1838821.1"/>
    </source>
</evidence>
<comment type="caution">
    <text evidence="2">The sequence shown here is derived from an EMBL/GenBank/DDBJ whole genome shotgun (WGS) entry which is preliminary data.</text>
</comment>
<sequence>MEGSGLSRRTIQLSAPQFGIRLSQGYGATSYYRVRSRVTTTKWGLPQAPPAEGNPRHGDEGANGTGREAPQRISRKPSARYAARSTLVSHYYFSWTTAVHGYDEDVVKCL</sequence>
<dbReference type="AlphaFoldDB" id="A0AAD8ZZX1"/>
<keyword evidence="3" id="KW-1185">Reference proteome</keyword>
<evidence type="ECO:0000256" key="1">
    <source>
        <dbReference type="SAM" id="MobiDB-lite"/>
    </source>
</evidence>
<name>A0AAD8ZZX1_9PEZI</name>
<feature type="region of interest" description="Disordered" evidence="1">
    <location>
        <begin position="42"/>
        <end position="78"/>
    </location>
</feature>
<evidence type="ECO:0000313" key="3">
    <source>
        <dbReference type="Proteomes" id="UP001243330"/>
    </source>
</evidence>
<accession>A0AAD8ZZX1</accession>
<dbReference type="EMBL" id="JAQOWY010000763">
    <property type="protein sequence ID" value="KAK1838821.1"/>
    <property type="molecule type" value="Genomic_DNA"/>
</dbReference>